<accession>A0A8T9MWZ1</accession>
<keyword evidence="2" id="KW-1185">Reference proteome</keyword>
<reference evidence="1" key="1">
    <citation type="submission" date="2021-12" db="EMBL/GenBank/DDBJ databases">
        <authorList>
            <person name="Veyrier F.J."/>
        </authorList>
    </citation>
    <scope>NUCLEOTIDE SEQUENCE</scope>
    <source>
        <strain evidence="1">17694</strain>
    </source>
</reference>
<gene>
    <name evidence="1" type="ORF">LVJ77_01010</name>
</gene>
<sequence>MLSSYFVPEARARTGWGVSSFTYAAVFSAQIRTCRVENPCKVFNLVRIFALHLLEKPLPKQLMARLGICRRNTF</sequence>
<dbReference type="Proteomes" id="UP000831534">
    <property type="component" value="Chromosome"/>
</dbReference>
<dbReference type="EMBL" id="CP091521">
    <property type="protein sequence ID" value="UOP04958.1"/>
    <property type="molecule type" value="Genomic_DNA"/>
</dbReference>
<protein>
    <submittedName>
        <fullName evidence="1">Uncharacterized protein</fullName>
    </submittedName>
</protein>
<reference evidence="1" key="2">
    <citation type="journal article" date="2022" name="Res Sq">
        <title>Evolution of multicellular longitudinally dividing oral cavity symbionts (Neisseriaceae).</title>
        <authorList>
            <person name="Nyongesa S."/>
            <person name="Weber P."/>
            <person name="Bernet E."/>
            <person name="Pullido F."/>
            <person name="Nieckarz M."/>
            <person name="Delaby M."/>
            <person name="Nieves C."/>
            <person name="Viehboeck T."/>
            <person name="Krause N."/>
            <person name="Rivera-Millot A."/>
            <person name="Nakamura A."/>
            <person name="Vischer N."/>
            <person name="VanNieuwenhze M."/>
            <person name="Brun Y."/>
            <person name="Cava F."/>
            <person name="Bulgheresi S."/>
            <person name="Veyrier F."/>
        </authorList>
    </citation>
    <scope>NUCLEOTIDE SEQUENCE</scope>
    <source>
        <strain evidence="1">17694</strain>
    </source>
</reference>
<name>A0A8T9MWZ1_9NEIS</name>
<organism evidence="1 2">
    <name type="scientific">Conchiformibius kuhniae</name>
    <dbReference type="NCBI Taxonomy" id="211502"/>
    <lineage>
        <taxon>Bacteria</taxon>
        <taxon>Pseudomonadati</taxon>
        <taxon>Pseudomonadota</taxon>
        <taxon>Betaproteobacteria</taxon>
        <taxon>Neisseriales</taxon>
        <taxon>Neisseriaceae</taxon>
        <taxon>Conchiformibius</taxon>
    </lineage>
</organism>
<evidence type="ECO:0000313" key="2">
    <source>
        <dbReference type="Proteomes" id="UP000831534"/>
    </source>
</evidence>
<evidence type="ECO:0000313" key="1">
    <source>
        <dbReference type="EMBL" id="UOP04958.1"/>
    </source>
</evidence>
<proteinExistence type="predicted"/>
<dbReference type="AlphaFoldDB" id="A0A8T9MWZ1"/>